<sequence>MNTHSSSSLRVSSMDLDFSITSGMTVESFNVALTGPCTSTLLENSSYLISDHWMASVDSVTAPIDITGRPKYDLSYSQGYTVLILICTEYTLHISGQGSKIQWYHMYMISFIYHHSTQHTSHLYDTFIREKYTTYSLGRRVGCFCAVITSQKNTLSRVSETNYNITVNER</sequence>
<dbReference type="EMBL" id="JRES01000091">
    <property type="protein sequence ID" value="KNC34174.1"/>
    <property type="molecule type" value="Genomic_DNA"/>
</dbReference>
<proteinExistence type="predicted"/>
<gene>
    <name evidence="1" type="ORF">FF38_10110</name>
</gene>
<dbReference type="AlphaFoldDB" id="A0A0L0CRW9"/>
<evidence type="ECO:0000313" key="1">
    <source>
        <dbReference type="EMBL" id="KNC34174.1"/>
    </source>
</evidence>
<protein>
    <submittedName>
        <fullName evidence="1">Uncharacterized protein</fullName>
    </submittedName>
</protein>
<organism evidence="1 2">
    <name type="scientific">Lucilia cuprina</name>
    <name type="common">Green bottle fly</name>
    <name type="synonym">Australian sheep blowfly</name>
    <dbReference type="NCBI Taxonomy" id="7375"/>
    <lineage>
        <taxon>Eukaryota</taxon>
        <taxon>Metazoa</taxon>
        <taxon>Ecdysozoa</taxon>
        <taxon>Arthropoda</taxon>
        <taxon>Hexapoda</taxon>
        <taxon>Insecta</taxon>
        <taxon>Pterygota</taxon>
        <taxon>Neoptera</taxon>
        <taxon>Endopterygota</taxon>
        <taxon>Diptera</taxon>
        <taxon>Brachycera</taxon>
        <taxon>Muscomorpha</taxon>
        <taxon>Oestroidea</taxon>
        <taxon>Calliphoridae</taxon>
        <taxon>Luciliinae</taxon>
        <taxon>Lucilia</taxon>
    </lineage>
</organism>
<dbReference type="Proteomes" id="UP000037069">
    <property type="component" value="Unassembled WGS sequence"/>
</dbReference>
<evidence type="ECO:0000313" key="2">
    <source>
        <dbReference type="Proteomes" id="UP000037069"/>
    </source>
</evidence>
<name>A0A0L0CRW9_LUCCU</name>
<keyword evidence="2" id="KW-1185">Reference proteome</keyword>
<comment type="caution">
    <text evidence="1">The sequence shown here is derived from an EMBL/GenBank/DDBJ whole genome shotgun (WGS) entry which is preliminary data.</text>
</comment>
<accession>A0A0L0CRW9</accession>
<reference evidence="1 2" key="1">
    <citation type="journal article" date="2015" name="Nat. Commun.">
        <title>Lucilia cuprina genome unlocks parasitic fly biology to underpin future interventions.</title>
        <authorList>
            <person name="Anstead C.A."/>
            <person name="Korhonen P.K."/>
            <person name="Young N.D."/>
            <person name="Hall R.S."/>
            <person name="Jex A.R."/>
            <person name="Murali S.C."/>
            <person name="Hughes D.S."/>
            <person name="Lee S.F."/>
            <person name="Perry T."/>
            <person name="Stroehlein A.J."/>
            <person name="Ansell B.R."/>
            <person name="Breugelmans B."/>
            <person name="Hofmann A."/>
            <person name="Qu J."/>
            <person name="Dugan S."/>
            <person name="Lee S.L."/>
            <person name="Chao H."/>
            <person name="Dinh H."/>
            <person name="Han Y."/>
            <person name="Doddapaneni H.V."/>
            <person name="Worley K.C."/>
            <person name="Muzny D.M."/>
            <person name="Ioannidis P."/>
            <person name="Waterhouse R.M."/>
            <person name="Zdobnov E.M."/>
            <person name="James P.J."/>
            <person name="Bagnall N.H."/>
            <person name="Kotze A.C."/>
            <person name="Gibbs R.A."/>
            <person name="Richards S."/>
            <person name="Batterham P."/>
            <person name="Gasser R.B."/>
        </authorList>
    </citation>
    <scope>NUCLEOTIDE SEQUENCE [LARGE SCALE GENOMIC DNA]</scope>
    <source>
        <strain evidence="1 2">LS</strain>
        <tissue evidence="1">Full body</tissue>
    </source>
</reference>